<dbReference type="SUPFAM" id="SSF53686">
    <property type="entry name" value="Tryptophan synthase beta subunit-like PLP-dependent enzymes"/>
    <property type="match status" value="1"/>
</dbReference>
<comment type="caution">
    <text evidence="5">The sequence shown here is derived from an EMBL/GenBank/DDBJ whole genome shotgun (WGS) entry which is preliminary data.</text>
</comment>
<evidence type="ECO:0000259" key="4">
    <source>
        <dbReference type="Pfam" id="PF00291"/>
    </source>
</evidence>
<organism evidence="5 6">
    <name type="scientific">Candidatus Marimicrobium litorale</name>
    <dbReference type="NCBI Taxonomy" id="2518991"/>
    <lineage>
        <taxon>Bacteria</taxon>
        <taxon>Pseudomonadati</taxon>
        <taxon>Pseudomonadota</taxon>
        <taxon>Gammaproteobacteria</taxon>
        <taxon>Cellvibrionales</taxon>
        <taxon>Halieaceae</taxon>
        <taxon>Marimicrobium</taxon>
    </lineage>
</organism>
<protein>
    <submittedName>
        <fullName evidence="5">Pyridoxal-phosphate dependent enzyme</fullName>
    </submittedName>
</protein>
<evidence type="ECO:0000256" key="1">
    <source>
        <dbReference type="ARBA" id="ARBA00001933"/>
    </source>
</evidence>
<dbReference type="PANTHER" id="PTHR43780:SF2">
    <property type="entry name" value="1-AMINOCYCLOPROPANE-1-CARBOXYLATE DEAMINASE-RELATED"/>
    <property type="match status" value="1"/>
</dbReference>
<evidence type="ECO:0000313" key="5">
    <source>
        <dbReference type="EMBL" id="MCX2976174.1"/>
    </source>
</evidence>
<dbReference type="PIRSF" id="PIRSF006278">
    <property type="entry name" value="ACCD_DCysDesulf"/>
    <property type="match status" value="1"/>
</dbReference>
<dbReference type="InterPro" id="IPR001926">
    <property type="entry name" value="TrpB-like_PALP"/>
</dbReference>
<dbReference type="Gene3D" id="3.40.50.1100">
    <property type="match status" value="2"/>
</dbReference>
<name>A0ABT3T234_9GAMM</name>
<comment type="cofactor">
    <cofactor evidence="1">
        <name>pyridoxal 5'-phosphate</name>
        <dbReference type="ChEBI" id="CHEBI:597326"/>
    </cofactor>
</comment>
<dbReference type="Proteomes" id="UP001143304">
    <property type="component" value="Unassembled WGS sequence"/>
</dbReference>
<dbReference type="EMBL" id="SHNO01000001">
    <property type="protein sequence ID" value="MCX2976174.1"/>
    <property type="molecule type" value="Genomic_DNA"/>
</dbReference>
<gene>
    <name evidence="5" type="ORF">EYC82_02240</name>
</gene>
<keyword evidence="6" id="KW-1185">Reference proteome</keyword>
<sequence length="298" mass="32437">MQGLRPEPVSGVSLEGISLLRLDQSADLAPGNKRYKLEGYLTQARHQGVKRLLSFGGAWSNHLHALAALGADQGFETVGLVRGEAHELNSPTLRDAREWGMRIVALDRTQFRLRNDLLFQQQLVTQYSPCLLIPEGGAGAAGVRGCVAIADTIRRHGRGARHIVVPVGTGTTMAGVVAGLDDTFEVLGIACMKGALDLEDRVAALLDVMGARDHARWRIDHRYHCGGFARVNPSLRAFMLDFEAVQGVPLDPVYTGKMMLALHAACKDGEHRGRFTTLAIHTGGLQGRRGYEWLGCRD</sequence>
<comment type="similarity">
    <text evidence="2">Belongs to the ACC deaminase/D-cysteine desulfhydrase family.</text>
</comment>
<dbReference type="InterPro" id="IPR027278">
    <property type="entry name" value="ACCD_DCysDesulf"/>
</dbReference>
<evidence type="ECO:0000256" key="2">
    <source>
        <dbReference type="ARBA" id="ARBA00008639"/>
    </source>
</evidence>
<keyword evidence="3" id="KW-0663">Pyridoxal phosphate</keyword>
<accession>A0ABT3T234</accession>
<evidence type="ECO:0000256" key="3">
    <source>
        <dbReference type="ARBA" id="ARBA00022898"/>
    </source>
</evidence>
<dbReference type="InterPro" id="IPR036052">
    <property type="entry name" value="TrpB-like_PALP_sf"/>
</dbReference>
<proteinExistence type="inferred from homology"/>
<reference evidence="5" key="1">
    <citation type="submission" date="2019-02" db="EMBL/GenBank/DDBJ databases">
        <authorList>
            <person name="Li S.-H."/>
        </authorList>
    </citation>
    <scope>NUCLEOTIDE SEQUENCE</scope>
    <source>
        <strain evidence="5">IMCC11814</strain>
    </source>
</reference>
<dbReference type="Pfam" id="PF00291">
    <property type="entry name" value="PALP"/>
    <property type="match status" value="1"/>
</dbReference>
<dbReference type="PANTHER" id="PTHR43780">
    <property type="entry name" value="1-AMINOCYCLOPROPANE-1-CARBOXYLATE DEAMINASE-RELATED"/>
    <property type="match status" value="1"/>
</dbReference>
<feature type="domain" description="Tryptophan synthase beta chain-like PALP" evidence="4">
    <location>
        <begin position="47"/>
        <end position="283"/>
    </location>
</feature>
<evidence type="ECO:0000313" key="6">
    <source>
        <dbReference type="Proteomes" id="UP001143304"/>
    </source>
</evidence>